<evidence type="ECO:0000313" key="2">
    <source>
        <dbReference type="Proteomes" id="UP000217784"/>
    </source>
</evidence>
<dbReference type="Proteomes" id="UP000217784">
    <property type="component" value="Unassembled WGS sequence"/>
</dbReference>
<keyword evidence="2" id="KW-1185">Reference proteome</keyword>
<protein>
    <submittedName>
        <fullName evidence="1">Uncharacterized protein</fullName>
    </submittedName>
</protein>
<name>A0A2A2H9Q1_METBR</name>
<dbReference type="OrthoDB" id="374691at2157"/>
<dbReference type="AlphaFoldDB" id="A0A2A2H9Q1"/>
<reference evidence="1 2" key="1">
    <citation type="journal article" date="2017" name="BMC Genomics">
        <title>Genomic analysis of methanogenic archaea reveals a shift towards energy conservation.</title>
        <authorList>
            <person name="Gilmore S.P."/>
            <person name="Henske J.K."/>
            <person name="Sexton J.A."/>
            <person name="Solomon K.V."/>
            <person name="Seppala S."/>
            <person name="Yoo J.I."/>
            <person name="Huyett L.M."/>
            <person name="Pressman A."/>
            <person name="Cogan J.Z."/>
            <person name="Kivenson V."/>
            <person name="Peng X."/>
            <person name="Tan Y."/>
            <person name="Valentine D.L."/>
            <person name="O'Malley M.A."/>
        </authorList>
    </citation>
    <scope>NUCLEOTIDE SEQUENCE [LARGE SCALE GENOMIC DNA]</scope>
    <source>
        <strain evidence="1 2">M.o.H.</strain>
    </source>
</reference>
<accession>A0A2A2H9Q1</accession>
<evidence type="ECO:0000313" key="1">
    <source>
        <dbReference type="EMBL" id="PAV06117.1"/>
    </source>
</evidence>
<comment type="caution">
    <text evidence="1">The sequence shown here is derived from an EMBL/GenBank/DDBJ whole genome shotgun (WGS) entry which is preliminary data.</text>
</comment>
<dbReference type="EMBL" id="LMVM01000001">
    <property type="protein sequence ID" value="PAV06117.1"/>
    <property type="molecule type" value="Genomic_DNA"/>
</dbReference>
<organism evidence="1 2">
    <name type="scientific">Methanobacterium bryantii</name>
    <dbReference type="NCBI Taxonomy" id="2161"/>
    <lineage>
        <taxon>Archaea</taxon>
        <taxon>Methanobacteriati</taxon>
        <taxon>Methanobacteriota</taxon>
        <taxon>Methanomada group</taxon>
        <taxon>Methanobacteria</taxon>
        <taxon>Methanobacteriales</taxon>
        <taxon>Methanobacteriaceae</taxon>
        <taxon>Methanobacterium</taxon>
    </lineage>
</organism>
<gene>
    <name evidence="1" type="ORF">ASJ80_14895</name>
</gene>
<dbReference type="RefSeq" id="WP_069583562.1">
    <property type="nucleotide sequence ID" value="NZ_LMVM01000001.1"/>
</dbReference>
<sequence length="114" mass="13016">MVTSIVDISAYINGKLEGETKMSNENQENGIDKDLIKALENTDEYKAWYESLFVIIGYTSNEENDDEELALELIADHLNASFKLQNGLQKGLENIKYKKTKELHDDWVLDNCGQ</sequence>
<proteinExistence type="predicted"/>